<dbReference type="InterPro" id="IPR050486">
    <property type="entry name" value="Mannose-1P_guanyltransferase"/>
</dbReference>
<gene>
    <name evidence="2" type="ORF">MNBD_GAMMA16-2013</name>
</gene>
<dbReference type="Gene3D" id="3.90.550.10">
    <property type="entry name" value="Spore Coat Polysaccharide Biosynthesis Protein SpsA, Chain A"/>
    <property type="match status" value="1"/>
</dbReference>
<proteinExistence type="predicted"/>
<name>A0A3B0ZB27_9ZZZZ</name>
<sequence length="264" mass="29464">MIIKTVNSTCSHEELQNSEVILQAGGRGQRIQPLSDQQPKPLLPVCGVPMIEMLLRQLVSAGFRKITVITGYGRDAIVGHIESLLKVLPQKIRVRFHHEEKPQGNLGVLGDLDIEMRRVLLVFADLVTDLNFVQLLNTHLERGCSTTLTSHYESYRLRLGELSVAGSYVTDYQEKPPKEFLACSGIAVFEPEVIALARELPRPFGISDLIQASLNRKLSITHWIHGAFWRDVNTKDELQEAEAQLTGLLAKKTAHASSHTEVSQ</sequence>
<protein>
    <recommendedName>
        <fullName evidence="1">Nucleotidyl transferase domain-containing protein</fullName>
    </recommendedName>
</protein>
<dbReference type="AlphaFoldDB" id="A0A3B0ZB27"/>
<dbReference type="CDD" id="cd04181">
    <property type="entry name" value="NTP_transferase"/>
    <property type="match status" value="1"/>
</dbReference>
<dbReference type="PANTHER" id="PTHR22572">
    <property type="entry name" value="SUGAR-1-PHOSPHATE GUANYL TRANSFERASE"/>
    <property type="match status" value="1"/>
</dbReference>
<evidence type="ECO:0000313" key="2">
    <source>
        <dbReference type="EMBL" id="VAW84732.1"/>
    </source>
</evidence>
<dbReference type="InterPro" id="IPR029044">
    <property type="entry name" value="Nucleotide-diphossugar_trans"/>
</dbReference>
<accession>A0A3B0ZB27</accession>
<dbReference type="EMBL" id="UOFO01000051">
    <property type="protein sequence ID" value="VAW84732.1"/>
    <property type="molecule type" value="Genomic_DNA"/>
</dbReference>
<reference evidence="2" key="1">
    <citation type="submission" date="2018-06" db="EMBL/GenBank/DDBJ databases">
        <authorList>
            <person name="Zhirakovskaya E."/>
        </authorList>
    </citation>
    <scope>NUCLEOTIDE SEQUENCE</scope>
</reference>
<dbReference type="InterPro" id="IPR005835">
    <property type="entry name" value="NTP_transferase_dom"/>
</dbReference>
<dbReference type="SUPFAM" id="SSF53448">
    <property type="entry name" value="Nucleotide-diphospho-sugar transferases"/>
    <property type="match status" value="1"/>
</dbReference>
<feature type="domain" description="Nucleotidyl transferase" evidence="1">
    <location>
        <begin position="21"/>
        <end position="245"/>
    </location>
</feature>
<dbReference type="Pfam" id="PF00483">
    <property type="entry name" value="NTP_transferase"/>
    <property type="match status" value="1"/>
</dbReference>
<organism evidence="2">
    <name type="scientific">hydrothermal vent metagenome</name>
    <dbReference type="NCBI Taxonomy" id="652676"/>
    <lineage>
        <taxon>unclassified sequences</taxon>
        <taxon>metagenomes</taxon>
        <taxon>ecological metagenomes</taxon>
    </lineage>
</organism>
<evidence type="ECO:0000259" key="1">
    <source>
        <dbReference type="Pfam" id="PF00483"/>
    </source>
</evidence>